<dbReference type="SMART" id="SM01043">
    <property type="entry name" value="BTAD"/>
    <property type="match status" value="1"/>
</dbReference>
<dbReference type="InterPro" id="IPR005158">
    <property type="entry name" value="BTAD"/>
</dbReference>
<dbReference type="PANTHER" id="PTHR35807:SF1">
    <property type="entry name" value="TRANSCRIPTIONAL REGULATOR REDD"/>
    <property type="match status" value="1"/>
</dbReference>
<evidence type="ECO:0000313" key="6">
    <source>
        <dbReference type="EMBL" id="MFD1535516.1"/>
    </source>
</evidence>
<evidence type="ECO:0000256" key="1">
    <source>
        <dbReference type="ARBA" id="ARBA00023015"/>
    </source>
</evidence>
<feature type="DNA-binding region" description="OmpR/PhoB-type" evidence="4">
    <location>
        <begin position="1"/>
        <end position="95"/>
    </location>
</feature>
<dbReference type="Pfam" id="PF00486">
    <property type="entry name" value="Trans_reg_C"/>
    <property type="match status" value="1"/>
</dbReference>
<keyword evidence="1" id="KW-0805">Transcription regulation</keyword>
<feature type="domain" description="OmpR/PhoB-type" evidence="5">
    <location>
        <begin position="1"/>
        <end position="95"/>
    </location>
</feature>
<dbReference type="SMART" id="SM00862">
    <property type="entry name" value="Trans_reg_C"/>
    <property type="match status" value="1"/>
</dbReference>
<name>A0ABW4FZV7_9ACTN</name>
<accession>A0ABW4FZV7</accession>
<evidence type="ECO:0000259" key="5">
    <source>
        <dbReference type="PROSITE" id="PS51755"/>
    </source>
</evidence>
<organism evidence="6 7">
    <name type="scientific">Nonomuraea guangzhouensis</name>
    <dbReference type="NCBI Taxonomy" id="1291555"/>
    <lineage>
        <taxon>Bacteria</taxon>
        <taxon>Bacillati</taxon>
        <taxon>Actinomycetota</taxon>
        <taxon>Actinomycetes</taxon>
        <taxon>Streptosporangiales</taxon>
        <taxon>Streptosporangiaceae</taxon>
        <taxon>Nonomuraea</taxon>
    </lineage>
</organism>
<reference evidence="7" key="1">
    <citation type="journal article" date="2019" name="Int. J. Syst. Evol. Microbiol.">
        <title>The Global Catalogue of Microorganisms (GCM) 10K type strain sequencing project: providing services to taxonomists for standard genome sequencing and annotation.</title>
        <authorList>
            <consortium name="The Broad Institute Genomics Platform"/>
            <consortium name="The Broad Institute Genome Sequencing Center for Infectious Disease"/>
            <person name="Wu L."/>
            <person name="Ma J."/>
        </authorList>
    </citation>
    <scope>NUCLEOTIDE SEQUENCE [LARGE SCALE GENOMIC DNA]</scope>
    <source>
        <strain evidence="7">CGMCC 1.15399</strain>
    </source>
</reference>
<dbReference type="PROSITE" id="PS51755">
    <property type="entry name" value="OMPR_PHOB"/>
    <property type="match status" value="1"/>
</dbReference>
<comment type="caution">
    <text evidence="6">The sequence shown here is derived from an EMBL/GenBank/DDBJ whole genome shotgun (WGS) entry which is preliminary data.</text>
</comment>
<sequence>MVRCTVLGTVTVSEGSKVWTPSSPKLRQILALLLSRADQVVTFESLMEELWDAGRPKTALTTAQTYVYQLRKAIDRELSGEVTLLTRPFGYLLPLGPQQLDVRLFQHLASEGRRLLHDRSYEEASWQLSRALDLWAGEPMADVPRGPLLTAYAVHLGEQRLHALELRIEADMRLGRHRELIGELKSLVTVHPHHEWFHGRLISALTRSGRRSEALQAYRNVRTILSDDLGLDPSQELQELQQAVLTNGSAPALRAV</sequence>
<evidence type="ECO:0000256" key="4">
    <source>
        <dbReference type="PROSITE-ProRule" id="PRU01091"/>
    </source>
</evidence>
<dbReference type="CDD" id="cd15831">
    <property type="entry name" value="BTAD"/>
    <property type="match status" value="1"/>
</dbReference>
<keyword evidence="7" id="KW-1185">Reference proteome</keyword>
<dbReference type="EMBL" id="JBHUCM010000001">
    <property type="protein sequence ID" value="MFD1535516.1"/>
    <property type="molecule type" value="Genomic_DNA"/>
</dbReference>
<dbReference type="Pfam" id="PF03704">
    <property type="entry name" value="BTAD"/>
    <property type="match status" value="1"/>
</dbReference>
<dbReference type="RefSeq" id="WP_219536748.1">
    <property type="nucleotide sequence ID" value="NZ_JAHKRM010000032.1"/>
</dbReference>
<dbReference type="Proteomes" id="UP001597097">
    <property type="component" value="Unassembled WGS sequence"/>
</dbReference>
<protein>
    <submittedName>
        <fullName evidence="6">BTAD domain-containing putative transcriptional regulator</fullName>
    </submittedName>
</protein>
<dbReference type="InterPro" id="IPR051677">
    <property type="entry name" value="AfsR-DnrI-RedD_regulator"/>
</dbReference>
<evidence type="ECO:0000256" key="3">
    <source>
        <dbReference type="ARBA" id="ARBA00023163"/>
    </source>
</evidence>
<proteinExistence type="predicted"/>
<keyword evidence="2 4" id="KW-0238">DNA-binding</keyword>
<keyword evidence="3" id="KW-0804">Transcription</keyword>
<evidence type="ECO:0000256" key="2">
    <source>
        <dbReference type="ARBA" id="ARBA00023125"/>
    </source>
</evidence>
<dbReference type="PANTHER" id="PTHR35807">
    <property type="entry name" value="TRANSCRIPTIONAL REGULATOR REDD-RELATED"/>
    <property type="match status" value="1"/>
</dbReference>
<evidence type="ECO:0000313" key="7">
    <source>
        <dbReference type="Proteomes" id="UP001597097"/>
    </source>
</evidence>
<gene>
    <name evidence="6" type="ORF">ACFSJ0_00640</name>
</gene>
<dbReference type="InterPro" id="IPR001867">
    <property type="entry name" value="OmpR/PhoB-type_DNA-bd"/>
</dbReference>